<feature type="compositionally biased region" description="Polar residues" evidence="1">
    <location>
        <begin position="79"/>
        <end position="88"/>
    </location>
</feature>
<feature type="compositionally biased region" description="Basic and acidic residues" evidence="1">
    <location>
        <begin position="33"/>
        <end position="51"/>
    </location>
</feature>
<comment type="caution">
    <text evidence="2">The sequence shown here is derived from an EMBL/GenBank/DDBJ whole genome shotgun (WGS) entry which is preliminary data.</text>
</comment>
<feature type="region of interest" description="Disordered" evidence="1">
    <location>
        <begin position="33"/>
        <end position="97"/>
    </location>
</feature>
<feature type="region of interest" description="Disordered" evidence="1">
    <location>
        <begin position="198"/>
        <end position="218"/>
    </location>
</feature>
<reference evidence="2" key="2">
    <citation type="submission" date="2023-01" db="EMBL/GenBank/DDBJ databases">
        <authorList>
            <person name="Sun Q."/>
            <person name="Evtushenko L."/>
        </authorList>
    </citation>
    <scope>NUCLEOTIDE SEQUENCE</scope>
    <source>
        <strain evidence="2">VKM Ac-1321</strain>
    </source>
</reference>
<organism evidence="2 3">
    <name type="scientific">Dactylosporangium matsuzakiense</name>
    <dbReference type="NCBI Taxonomy" id="53360"/>
    <lineage>
        <taxon>Bacteria</taxon>
        <taxon>Bacillati</taxon>
        <taxon>Actinomycetota</taxon>
        <taxon>Actinomycetes</taxon>
        <taxon>Micromonosporales</taxon>
        <taxon>Micromonosporaceae</taxon>
        <taxon>Dactylosporangium</taxon>
    </lineage>
</organism>
<reference evidence="2" key="1">
    <citation type="journal article" date="2014" name="Int. J. Syst. Evol. Microbiol.">
        <title>Complete genome sequence of Corynebacterium casei LMG S-19264T (=DSM 44701T), isolated from a smear-ripened cheese.</title>
        <authorList>
            <consortium name="US DOE Joint Genome Institute (JGI-PGF)"/>
            <person name="Walter F."/>
            <person name="Albersmeier A."/>
            <person name="Kalinowski J."/>
            <person name="Ruckert C."/>
        </authorList>
    </citation>
    <scope>NUCLEOTIDE SEQUENCE</scope>
    <source>
        <strain evidence="2">VKM Ac-1321</strain>
    </source>
</reference>
<name>A0A9W6KAW5_9ACTN</name>
<dbReference type="EMBL" id="BSFP01000002">
    <property type="protein sequence ID" value="GLK98740.1"/>
    <property type="molecule type" value="Genomic_DNA"/>
</dbReference>
<gene>
    <name evidence="2" type="ORF">GCM10017581_004810</name>
</gene>
<evidence type="ECO:0000313" key="2">
    <source>
        <dbReference type="EMBL" id="GLK98740.1"/>
    </source>
</evidence>
<accession>A0A9W6KAW5</accession>
<proteinExistence type="predicted"/>
<evidence type="ECO:0000256" key="1">
    <source>
        <dbReference type="SAM" id="MobiDB-lite"/>
    </source>
</evidence>
<sequence>MPRAGIVDHGVEPAVVGDDRTETVGDLLRIGDVEPPHLDAIDDSGRLRGLDKPCGAGGVPHRGHAAPPGPSRRDRDSQTDAGRSTGNEDNWLAGHASPPRKVWVCGRRSLPVSLPTTAPFGVAHASARLKCRPVRIPVRPIGLIPTREGGIQSRRSTRRAQKIHNGRSLVPPGKVRDLSGSDIAYAVHIRRVFPRTRRTSTDSWPVIKPAEGGDTPES</sequence>
<dbReference type="AlphaFoldDB" id="A0A9W6KAW5"/>
<evidence type="ECO:0000313" key="3">
    <source>
        <dbReference type="Proteomes" id="UP001143480"/>
    </source>
</evidence>
<protein>
    <submittedName>
        <fullName evidence="2">Uncharacterized protein</fullName>
    </submittedName>
</protein>
<dbReference type="Proteomes" id="UP001143480">
    <property type="component" value="Unassembled WGS sequence"/>
</dbReference>
<keyword evidence="3" id="KW-1185">Reference proteome</keyword>